<feature type="compositionally biased region" description="Low complexity" evidence="4">
    <location>
        <begin position="54"/>
        <end position="75"/>
    </location>
</feature>
<proteinExistence type="predicted"/>
<dbReference type="Pfam" id="PF25390">
    <property type="entry name" value="WD40_RLD"/>
    <property type="match status" value="1"/>
</dbReference>
<evidence type="ECO:0000256" key="2">
    <source>
        <dbReference type="ARBA" id="ARBA00022737"/>
    </source>
</evidence>
<dbReference type="GO" id="GO:0005085">
    <property type="term" value="F:guanyl-nucleotide exchange factor activity"/>
    <property type="evidence" value="ECO:0007669"/>
    <property type="project" value="TreeGrafter"/>
</dbReference>
<feature type="repeat" description="RCC1" evidence="3">
    <location>
        <begin position="405"/>
        <end position="461"/>
    </location>
</feature>
<feature type="region of interest" description="Disordered" evidence="4">
    <location>
        <begin position="218"/>
        <end position="268"/>
    </location>
</feature>
<keyword evidence="1" id="KW-0344">Guanine-nucleotide releasing factor</keyword>
<dbReference type="InterPro" id="IPR009091">
    <property type="entry name" value="RCC1/BLIP-II"/>
</dbReference>
<protein>
    <submittedName>
        <fullName evidence="6">RCC1/BLIP-II protein</fullName>
    </submittedName>
</protein>
<organism evidence="6 7">
    <name type="scientific">Acrodontium crateriforme</name>
    <dbReference type="NCBI Taxonomy" id="150365"/>
    <lineage>
        <taxon>Eukaryota</taxon>
        <taxon>Fungi</taxon>
        <taxon>Dikarya</taxon>
        <taxon>Ascomycota</taxon>
        <taxon>Pezizomycotina</taxon>
        <taxon>Dothideomycetes</taxon>
        <taxon>Dothideomycetidae</taxon>
        <taxon>Mycosphaerellales</taxon>
        <taxon>Teratosphaeriaceae</taxon>
        <taxon>Acrodontium</taxon>
    </lineage>
</organism>
<dbReference type="PRINTS" id="PR00633">
    <property type="entry name" value="RCCNDNSATION"/>
</dbReference>
<reference evidence="6 7" key="1">
    <citation type="submission" date="2023-11" db="EMBL/GenBank/DDBJ databases">
        <title>An acidophilic fungus is an integral part of prey digestion in a carnivorous sundew plant.</title>
        <authorList>
            <person name="Tsai I.J."/>
        </authorList>
    </citation>
    <scope>NUCLEOTIDE SEQUENCE [LARGE SCALE GENOMIC DNA]</scope>
    <source>
        <strain evidence="6">169a</strain>
    </source>
</reference>
<keyword evidence="2" id="KW-0677">Repeat</keyword>
<dbReference type="EMBL" id="CP138582">
    <property type="protein sequence ID" value="WPG99374.1"/>
    <property type="molecule type" value="Genomic_DNA"/>
</dbReference>
<feature type="domain" description="RCC1-like" evidence="5">
    <location>
        <begin position="149"/>
        <end position="577"/>
    </location>
</feature>
<feature type="repeat" description="RCC1" evidence="3">
    <location>
        <begin position="347"/>
        <end position="404"/>
    </location>
</feature>
<accession>A0AAQ3M211</accession>
<dbReference type="GO" id="GO:0005737">
    <property type="term" value="C:cytoplasm"/>
    <property type="evidence" value="ECO:0007669"/>
    <property type="project" value="TreeGrafter"/>
</dbReference>
<feature type="repeat" description="RCC1" evidence="3">
    <location>
        <begin position="147"/>
        <end position="203"/>
    </location>
</feature>
<gene>
    <name evidence="6" type="ORF">R9X50_00218800</name>
</gene>
<dbReference type="InterPro" id="IPR051553">
    <property type="entry name" value="Ran_GTPase-activating"/>
</dbReference>
<dbReference type="PROSITE" id="PS00625">
    <property type="entry name" value="RCC1_1"/>
    <property type="match status" value="1"/>
</dbReference>
<evidence type="ECO:0000256" key="1">
    <source>
        <dbReference type="ARBA" id="ARBA00022658"/>
    </source>
</evidence>
<name>A0AAQ3M211_9PEZI</name>
<evidence type="ECO:0000256" key="3">
    <source>
        <dbReference type="PROSITE-ProRule" id="PRU00235"/>
    </source>
</evidence>
<dbReference type="Gene3D" id="2.130.10.30">
    <property type="entry name" value="Regulator of chromosome condensation 1/beta-lactamase-inhibitor protein II"/>
    <property type="match status" value="1"/>
</dbReference>
<evidence type="ECO:0000313" key="6">
    <source>
        <dbReference type="EMBL" id="WPG99374.1"/>
    </source>
</evidence>
<sequence>MAPKKPVAKKADPKKSASVKANTKVKVTKPEPEKAKKPKADGARASSRQATNDSAAPKKATKATATTTSKAKPAPQKSLKRKSSDDDEKPAPAKKAKVVKMPKAAPKPKPAPKPKKIPVSRKPAVAPVKPETLTKGPVINEPPTQRMNIYVHGEGTAGELGLGTAARAVDVKRPRLNPNLTADTAGVVQISAGGMHVLALTHDNKILSWGVNDSGALGRDTTWEGGLKDADEATKENEDEGDDESVDSDDDNGLNPRECIPAEVDWSETPLPEGTRFVQVAAGDSCSFALTDDGRVYGWGSFRGTEGPFAFDPETPTAFRPKLVPALKKITSIKAGANHAIALDKSGTVFAWGSGEQHQLGRKVVERKKKDGLLPRTFGLPKGPKNGIKSIETGEYHSMAISKNGDVYAWGLNNFGQTGIPDNAGTDDAVVTKPKVIEHLRGKTITSLTGGGHHSIAATSEGECLIWGHADCQIGIPAEVIEKLPEDAIVRDEKGRAGIVMIPQKVPGIEGTVIKVSAAGETNGVITAEGKAWTWGFSTNYQTGTGADDDVKVATMIDNTAVRDVKITGIGIGGQYGILTSFA</sequence>
<dbReference type="SUPFAM" id="SSF50985">
    <property type="entry name" value="RCC1/BLIP-II"/>
    <property type="match status" value="1"/>
</dbReference>
<dbReference type="PANTHER" id="PTHR45982:SF1">
    <property type="entry name" value="REGULATOR OF CHROMOSOME CONDENSATION"/>
    <property type="match status" value="1"/>
</dbReference>
<feature type="compositionally biased region" description="Low complexity" evidence="4">
    <location>
        <begin position="16"/>
        <end position="25"/>
    </location>
</feature>
<feature type="compositionally biased region" description="Basic and acidic residues" evidence="4">
    <location>
        <begin position="28"/>
        <end position="42"/>
    </location>
</feature>
<feature type="region of interest" description="Disordered" evidence="4">
    <location>
        <begin position="1"/>
        <end position="125"/>
    </location>
</feature>
<dbReference type="PANTHER" id="PTHR45982">
    <property type="entry name" value="REGULATOR OF CHROMOSOME CONDENSATION"/>
    <property type="match status" value="1"/>
</dbReference>
<feature type="compositionally biased region" description="Basic and acidic residues" evidence="4">
    <location>
        <begin position="226"/>
        <end position="236"/>
    </location>
</feature>
<evidence type="ECO:0000259" key="5">
    <source>
        <dbReference type="Pfam" id="PF25390"/>
    </source>
</evidence>
<evidence type="ECO:0000256" key="4">
    <source>
        <dbReference type="SAM" id="MobiDB-lite"/>
    </source>
</evidence>
<dbReference type="Proteomes" id="UP001303373">
    <property type="component" value="Chromosome 3"/>
</dbReference>
<feature type="compositionally biased region" description="Acidic residues" evidence="4">
    <location>
        <begin position="237"/>
        <end position="252"/>
    </location>
</feature>
<evidence type="ECO:0000313" key="7">
    <source>
        <dbReference type="Proteomes" id="UP001303373"/>
    </source>
</evidence>
<feature type="repeat" description="RCC1" evidence="3">
    <location>
        <begin position="204"/>
        <end position="293"/>
    </location>
</feature>
<keyword evidence="7" id="KW-1185">Reference proteome</keyword>
<feature type="compositionally biased region" description="Basic residues" evidence="4">
    <location>
        <begin position="110"/>
        <end position="119"/>
    </location>
</feature>
<dbReference type="AlphaFoldDB" id="A0AAQ3M211"/>
<dbReference type="InterPro" id="IPR058923">
    <property type="entry name" value="RCC1-like_dom"/>
</dbReference>
<dbReference type="InterPro" id="IPR000408">
    <property type="entry name" value="Reg_chr_condens"/>
</dbReference>
<feature type="repeat" description="RCC1" evidence="3">
    <location>
        <begin position="294"/>
        <end position="346"/>
    </location>
</feature>
<dbReference type="PROSITE" id="PS50012">
    <property type="entry name" value="RCC1_3"/>
    <property type="match status" value="5"/>
</dbReference>